<dbReference type="PANTHER" id="PTHR10344:SF4">
    <property type="entry name" value="UMP-CMP KINASE 2, MITOCHONDRIAL"/>
    <property type="match status" value="1"/>
</dbReference>
<dbReference type="CDD" id="cd01672">
    <property type="entry name" value="TMPK"/>
    <property type="match status" value="1"/>
</dbReference>
<evidence type="ECO:0000313" key="14">
    <source>
        <dbReference type="Proteomes" id="UP000000664"/>
    </source>
</evidence>
<evidence type="ECO:0000256" key="9">
    <source>
        <dbReference type="ARBA" id="ARBA00048743"/>
    </source>
</evidence>
<dbReference type="SUPFAM" id="SSF52540">
    <property type="entry name" value="P-loop containing nucleoside triphosphate hydrolases"/>
    <property type="match status" value="1"/>
</dbReference>
<dbReference type="InterPro" id="IPR027417">
    <property type="entry name" value="P-loop_NTPase"/>
</dbReference>
<dbReference type="InterPro" id="IPR018094">
    <property type="entry name" value="Thymidylate_kinase"/>
</dbReference>
<dbReference type="InterPro" id="IPR039430">
    <property type="entry name" value="Thymidylate_kin-like_dom"/>
</dbReference>
<dbReference type="KEGG" id="lga:LGAS_0372"/>
<evidence type="ECO:0000256" key="10">
    <source>
        <dbReference type="ARBA" id="ARBA00057735"/>
    </source>
</evidence>
<evidence type="ECO:0000256" key="5">
    <source>
        <dbReference type="ARBA" id="ARBA00022727"/>
    </source>
</evidence>
<evidence type="ECO:0000256" key="11">
    <source>
        <dbReference type="HAMAP-Rule" id="MF_00165"/>
    </source>
</evidence>
<keyword evidence="4 11" id="KW-0808">Transferase</keyword>
<comment type="function">
    <text evidence="10 11">Phosphorylation of dTMP to form dTDP in both de novo and salvage pathways of dTTP synthesis.</text>
</comment>
<dbReference type="GO" id="GO:0005829">
    <property type="term" value="C:cytosol"/>
    <property type="evidence" value="ECO:0007669"/>
    <property type="project" value="TreeGrafter"/>
</dbReference>
<dbReference type="GO" id="GO:0006235">
    <property type="term" value="P:dTTP biosynthetic process"/>
    <property type="evidence" value="ECO:0007669"/>
    <property type="project" value="UniProtKB-UniRule"/>
</dbReference>
<evidence type="ECO:0000259" key="12">
    <source>
        <dbReference type="Pfam" id="PF02223"/>
    </source>
</evidence>
<feature type="domain" description="Thymidylate kinase-like" evidence="12">
    <location>
        <begin position="12"/>
        <end position="201"/>
    </location>
</feature>
<proteinExistence type="inferred from homology"/>
<dbReference type="GO" id="GO:0004798">
    <property type="term" value="F:dTMP kinase activity"/>
    <property type="evidence" value="ECO:0007669"/>
    <property type="project" value="UniProtKB-UniRule"/>
</dbReference>
<dbReference type="InterPro" id="IPR018095">
    <property type="entry name" value="Thymidylate_kin_CS"/>
</dbReference>
<organism evidence="13 14">
    <name type="scientific">Lactobacillus gasseri (strain ATCC 33323 / DSM 20243 / BCRC 14619 / CIP 102991 / JCM 1131 / KCTC 3163 / NCIMB 11718 / NCTC 13722 / AM63)</name>
    <dbReference type="NCBI Taxonomy" id="324831"/>
    <lineage>
        <taxon>Bacteria</taxon>
        <taxon>Bacillati</taxon>
        <taxon>Bacillota</taxon>
        <taxon>Bacilli</taxon>
        <taxon>Lactobacillales</taxon>
        <taxon>Lactobacillaceae</taxon>
        <taxon>Lactobacillus</taxon>
    </lineage>
</organism>
<evidence type="ECO:0000313" key="13">
    <source>
        <dbReference type="EMBL" id="ABJ59777.1"/>
    </source>
</evidence>
<feature type="binding site" evidence="11">
    <location>
        <begin position="14"/>
        <end position="21"/>
    </location>
    <ligand>
        <name>ATP</name>
        <dbReference type="ChEBI" id="CHEBI:30616"/>
    </ligand>
</feature>
<evidence type="ECO:0000256" key="2">
    <source>
        <dbReference type="ARBA" id="ARBA00012980"/>
    </source>
</evidence>
<evidence type="ECO:0000256" key="6">
    <source>
        <dbReference type="ARBA" id="ARBA00022741"/>
    </source>
</evidence>
<evidence type="ECO:0000256" key="4">
    <source>
        <dbReference type="ARBA" id="ARBA00022679"/>
    </source>
</evidence>
<dbReference type="GO" id="GO:0005524">
    <property type="term" value="F:ATP binding"/>
    <property type="evidence" value="ECO:0007669"/>
    <property type="project" value="UniProtKB-UniRule"/>
</dbReference>
<keyword evidence="7 11" id="KW-0418">Kinase</keyword>
<dbReference type="PROSITE" id="PS01331">
    <property type="entry name" value="THYMIDYLATE_KINASE"/>
    <property type="match status" value="1"/>
</dbReference>
<name>A0A805ZW86_LACGA</name>
<evidence type="ECO:0000256" key="7">
    <source>
        <dbReference type="ARBA" id="ARBA00022777"/>
    </source>
</evidence>
<evidence type="ECO:0000256" key="1">
    <source>
        <dbReference type="ARBA" id="ARBA00009776"/>
    </source>
</evidence>
<keyword evidence="6 11" id="KW-0547">Nucleotide-binding</keyword>
<keyword evidence="5 11" id="KW-0545">Nucleotide biosynthesis</keyword>
<dbReference type="HAMAP" id="MF_00165">
    <property type="entry name" value="Thymidylate_kinase"/>
    <property type="match status" value="1"/>
</dbReference>
<reference evidence="13 14" key="1">
    <citation type="journal article" date="2006" name="Proc. Natl. Acad. Sci. U.S.A.">
        <title>Comparative genomics of the lactic acid bacteria.</title>
        <authorList>
            <person name="Makarova K."/>
            <person name="Slesarev A."/>
            <person name="Wolf Y."/>
            <person name="Sorokin A."/>
            <person name="Mirkin B."/>
            <person name="Koonin E."/>
            <person name="Pavlov A."/>
            <person name="Pavlova N."/>
            <person name="Karamychev V."/>
            <person name="Polouchine N."/>
            <person name="Shakhova V."/>
            <person name="Grigoriev I."/>
            <person name="Lou Y."/>
            <person name="Rohksar D."/>
            <person name="Lucas S."/>
            <person name="Huang K."/>
            <person name="Goodstein D.M."/>
            <person name="Hawkins T."/>
            <person name="Plengvidhya V."/>
            <person name="Welker D."/>
            <person name="Hughes J."/>
            <person name="Goh Y."/>
            <person name="Benson A."/>
            <person name="Baldwin K."/>
            <person name="Lee J.H."/>
            <person name="Diaz-Muniz I."/>
            <person name="Dosti B."/>
            <person name="Smeianov V."/>
            <person name="Wechter W."/>
            <person name="Barabote R."/>
            <person name="Lorca G."/>
            <person name="Altermann E."/>
            <person name="Barrangou R."/>
            <person name="Ganesan B."/>
            <person name="Xie Y."/>
            <person name="Rawsthorne H."/>
            <person name="Tamir D."/>
            <person name="Parker C."/>
            <person name="Breidt F."/>
            <person name="Broadbent J."/>
            <person name="Hutkins R."/>
            <person name="O'Sullivan D."/>
            <person name="Steele J."/>
            <person name="Unlu G."/>
            <person name="Saier M."/>
            <person name="Klaenhammer T."/>
            <person name="Richardson P."/>
            <person name="Kozyavkin S."/>
            <person name="Weimer B."/>
            <person name="Mills D."/>
        </authorList>
    </citation>
    <scope>NUCLEOTIDE SEQUENCE [LARGE SCALE GENOMIC DNA]</scope>
    <source>
        <strain evidence="14">ATCC 33323 / DSM 20243 / BCRC 14619 / CIP 102991 / JCM 1131 / KCTC 3163 / NCIMB 11718 / NCTC 13722 / AM63</strain>
    </source>
</reference>
<evidence type="ECO:0000256" key="8">
    <source>
        <dbReference type="ARBA" id="ARBA00022840"/>
    </source>
</evidence>
<gene>
    <name evidence="11" type="primary">tmk</name>
    <name evidence="13" type="ordered locus">LGAS_0372</name>
</gene>
<comment type="catalytic activity">
    <reaction evidence="9 11">
        <text>dTMP + ATP = dTDP + ADP</text>
        <dbReference type="Rhea" id="RHEA:13517"/>
        <dbReference type="ChEBI" id="CHEBI:30616"/>
        <dbReference type="ChEBI" id="CHEBI:58369"/>
        <dbReference type="ChEBI" id="CHEBI:63528"/>
        <dbReference type="ChEBI" id="CHEBI:456216"/>
        <dbReference type="EC" id="2.7.4.9"/>
    </reaction>
</comment>
<dbReference type="PANTHER" id="PTHR10344">
    <property type="entry name" value="THYMIDYLATE KINASE"/>
    <property type="match status" value="1"/>
</dbReference>
<dbReference type="NCBIfam" id="TIGR00041">
    <property type="entry name" value="DTMP_kinase"/>
    <property type="match status" value="1"/>
</dbReference>
<dbReference type="EC" id="2.7.4.9" evidence="2 11"/>
<dbReference type="Proteomes" id="UP000000664">
    <property type="component" value="Chromosome"/>
</dbReference>
<keyword evidence="8 11" id="KW-0067">ATP-binding</keyword>
<dbReference type="EMBL" id="CP000413">
    <property type="protein sequence ID" value="ABJ59777.1"/>
    <property type="molecule type" value="Genomic_DNA"/>
</dbReference>
<dbReference type="GO" id="GO:0006227">
    <property type="term" value="P:dUDP biosynthetic process"/>
    <property type="evidence" value="ECO:0007669"/>
    <property type="project" value="TreeGrafter"/>
</dbReference>
<dbReference type="GO" id="GO:0006233">
    <property type="term" value="P:dTDP biosynthetic process"/>
    <property type="evidence" value="ECO:0007669"/>
    <property type="project" value="InterPro"/>
</dbReference>
<accession>A0A805ZW86</accession>
<dbReference type="AlphaFoldDB" id="A0A805ZW86"/>
<evidence type="ECO:0000256" key="3">
    <source>
        <dbReference type="ARBA" id="ARBA00017144"/>
    </source>
</evidence>
<comment type="similarity">
    <text evidence="1 11">Belongs to the thymidylate kinase family.</text>
</comment>
<sequence length="217" mass="24191">MGVDMRGYLITFEGPDGAGKTTVINELIKQLPKEIQEKTIITREPGGSKISENIRTIILDPANKEMDDRTEALLYAAQRSQHVSEVIRPALEAGKIVLSDRFIDSSLAYQGVGRNLGVEAVKQINDFGTGGLEPDLTIFLDLDPATGLARIEKERAGQEDRLEQEKLAFHQKVYAGYTDLLKRYPDRIKKVDANLPIKEVAANSVKIIRKQLPDIFM</sequence>
<protein>
    <recommendedName>
        <fullName evidence="3 11">Thymidylate kinase</fullName>
        <ecNumber evidence="2 11">2.7.4.9</ecNumber>
    </recommendedName>
    <alternativeName>
        <fullName evidence="11">dTMP kinase</fullName>
    </alternativeName>
</protein>
<dbReference type="Gene3D" id="3.40.50.300">
    <property type="entry name" value="P-loop containing nucleotide triphosphate hydrolases"/>
    <property type="match status" value="1"/>
</dbReference>
<dbReference type="Pfam" id="PF02223">
    <property type="entry name" value="Thymidylate_kin"/>
    <property type="match status" value="1"/>
</dbReference>
<dbReference type="FunFam" id="3.40.50.300:FF:000225">
    <property type="entry name" value="Thymidylate kinase"/>
    <property type="match status" value="1"/>
</dbReference>